<evidence type="ECO:0000259" key="1">
    <source>
        <dbReference type="PROSITE" id="PS50943"/>
    </source>
</evidence>
<dbReference type="InterPro" id="IPR001387">
    <property type="entry name" value="Cro/C1-type_HTH"/>
</dbReference>
<dbReference type="SUPFAM" id="SSF47413">
    <property type="entry name" value="lambda repressor-like DNA-binding domains"/>
    <property type="match status" value="1"/>
</dbReference>
<sequence length="286" mass="31662">MAKSKVKAKRLGAALRQSRESAGLSLRDAAKGVGWDFNRLHRIEKGQGPYNPEEISGLLGLYRVTGDRRDRILATVRSLDEPGWWELAGVTKTMGALADYENDAQKITQWAPMLIPGLLQTMDYARAAIQFDPNLDAASVEARLTVRVRRQQILKGDVEYRVFLGLTALKATVGSREILARQLAALLNIGQQDNITLRVVLPEADARGALLGPFSVLEFDEWQPVVDVENLRGTVFLDTEEHTGIYLGVLSQLNAVALGETESMRLIERLKEEVEGSADEQRVAQV</sequence>
<reference evidence="2 3" key="1">
    <citation type="journal article" date="2021" name="BMC Genomics">
        <title>Genome-resolved metagenome and metatranscriptome analyses of thermophilic composting reveal key bacterial players and their metabolic interactions.</title>
        <authorList>
            <person name="Braga L.P.P."/>
            <person name="Pereira R.V."/>
            <person name="Martins L.F."/>
            <person name="Moura L.M.S."/>
            <person name="Sanchez F.B."/>
            <person name="Patane J.S.L."/>
            <person name="da Silva A.M."/>
            <person name="Setubal J.C."/>
        </authorList>
    </citation>
    <scope>NUCLEOTIDE SEQUENCE [LARGE SCALE GENOMIC DNA]</scope>
    <source>
        <strain evidence="2">ZC4RG45</strain>
    </source>
</reference>
<dbReference type="SMART" id="SM00530">
    <property type="entry name" value="HTH_XRE"/>
    <property type="match status" value="1"/>
</dbReference>
<accession>A0ABD6FBJ3</accession>
<dbReference type="AlphaFoldDB" id="A0ABD6FBJ3"/>
<organism evidence="2 3">
    <name type="scientific">Thermocrispum agreste</name>
    <dbReference type="NCBI Taxonomy" id="37925"/>
    <lineage>
        <taxon>Bacteria</taxon>
        <taxon>Bacillati</taxon>
        <taxon>Actinomycetota</taxon>
        <taxon>Actinomycetes</taxon>
        <taxon>Pseudonocardiales</taxon>
        <taxon>Pseudonocardiaceae</taxon>
        <taxon>Thermocrispum</taxon>
    </lineage>
</organism>
<evidence type="ECO:0000313" key="3">
    <source>
        <dbReference type="Proteomes" id="UP000249324"/>
    </source>
</evidence>
<comment type="caution">
    <text evidence="2">The sequence shown here is derived from an EMBL/GenBank/DDBJ whole genome shotgun (WGS) entry which is preliminary data.</text>
</comment>
<dbReference type="InterPro" id="IPR043917">
    <property type="entry name" value="DUF5753"/>
</dbReference>
<dbReference type="Proteomes" id="UP000249324">
    <property type="component" value="Unassembled WGS sequence"/>
</dbReference>
<dbReference type="Pfam" id="PF13560">
    <property type="entry name" value="HTH_31"/>
    <property type="match status" value="1"/>
</dbReference>
<dbReference type="Gene3D" id="1.10.260.40">
    <property type="entry name" value="lambda repressor-like DNA-binding domains"/>
    <property type="match status" value="1"/>
</dbReference>
<proteinExistence type="predicted"/>
<protein>
    <submittedName>
        <fullName evidence="2">Helix-turn-helix transcriptional regulator</fullName>
    </submittedName>
</protein>
<feature type="domain" description="HTH cro/C1-type" evidence="1">
    <location>
        <begin position="15"/>
        <end position="69"/>
    </location>
</feature>
<dbReference type="Pfam" id="PF19054">
    <property type="entry name" value="DUF5753"/>
    <property type="match status" value="1"/>
</dbReference>
<dbReference type="PROSITE" id="PS50943">
    <property type="entry name" value="HTH_CROC1"/>
    <property type="match status" value="1"/>
</dbReference>
<gene>
    <name evidence="2" type="ORF">DIU77_003580</name>
</gene>
<dbReference type="EMBL" id="QGUI02000023">
    <property type="protein sequence ID" value="MFO7191307.1"/>
    <property type="molecule type" value="Genomic_DNA"/>
</dbReference>
<evidence type="ECO:0000313" key="2">
    <source>
        <dbReference type="EMBL" id="MFO7191307.1"/>
    </source>
</evidence>
<dbReference type="CDD" id="cd00093">
    <property type="entry name" value="HTH_XRE"/>
    <property type="match status" value="1"/>
</dbReference>
<dbReference type="InterPro" id="IPR010982">
    <property type="entry name" value="Lambda_DNA-bd_dom_sf"/>
</dbReference>
<name>A0ABD6FBJ3_9PSEU</name>